<organism evidence="2 3">
    <name type="scientific">Carnegiea gigantea</name>
    <dbReference type="NCBI Taxonomy" id="171969"/>
    <lineage>
        <taxon>Eukaryota</taxon>
        <taxon>Viridiplantae</taxon>
        <taxon>Streptophyta</taxon>
        <taxon>Embryophyta</taxon>
        <taxon>Tracheophyta</taxon>
        <taxon>Spermatophyta</taxon>
        <taxon>Magnoliopsida</taxon>
        <taxon>eudicotyledons</taxon>
        <taxon>Gunneridae</taxon>
        <taxon>Pentapetalae</taxon>
        <taxon>Caryophyllales</taxon>
        <taxon>Cactineae</taxon>
        <taxon>Cactaceae</taxon>
        <taxon>Cactoideae</taxon>
        <taxon>Echinocereeae</taxon>
        <taxon>Carnegiea</taxon>
    </lineage>
</organism>
<name>A0A9Q1GQT9_9CARY</name>
<feature type="region of interest" description="Disordered" evidence="1">
    <location>
        <begin position="60"/>
        <end position="85"/>
    </location>
</feature>
<feature type="region of interest" description="Disordered" evidence="1">
    <location>
        <begin position="211"/>
        <end position="241"/>
    </location>
</feature>
<comment type="caution">
    <text evidence="2">The sequence shown here is derived from an EMBL/GenBank/DDBJ whole genome shotgun (WGS) entry which is preliminary data.</text>
</comment>
<feature type="compositionally biased region" description="Basic and acidic residues" evidence="1">
    <location>
        <begin position="8"/>
        <end position="18"/>
    </location>
</feature>
<feature type="region of interest" description="Disordered" evidence="1">
    <location>
        <begin position="114"/>
        <end position="175"/>
    </location>
</feature>
<feature type="compositionally biased region" description="Acidic residues" evidence="1">
    <location>
        <begin position="156"/>
        <end position="166"/>
    </location>
</feature>
<keyword evidence="3" id="KW-1185">Reference proteome</keyword>
<proteinExistence type="predicted"/>
<feature type="compositionally biased region" description="Basic and acidic residues" evidence="1">
    <location>
        <begin position="217"/>
        <end position="241"/>
    </location>
</feature>
<evidence type="ECO:0000313" key="2">
    <source>
        <dbReference type="EMBL" id="KAJ8423661.1"/>
    </source>
</evidence>
<sequence length="296" mass="33155">MKNMMRHTLRDSRNEKSNRMPQNSLECQSSSWLKKTRIASLDWCQLVLDKLITSVRHYKESTDKASNNSGAPSFDPTLLLHKPNSEDQISGTTLVADTSVTVEKEDYRKDVVLDQPNNVMKKDDSIPSSNLRLGLSQSDSQSPTTSVPDPNTVGVNEDDDNEDDGDGAPLSFPLKNTSQVNHELSTMKSVENMTSLLLKRVSVGEKMTIAPTTKQAVEQKKGSPRADSDQKATDSSRPKLTKEVCQKRMMTSMWVLQELQKIWRKYANQMQWGNDSLKSASSLLLVVCHPANKTRQ</sequence>
<accession>A0A9Q1GQT9</accession>
<dbReference type="Proteomes" id="UP001153076">
    <property type="component" value="Unassembled WGS sequence"/>
</dbReference>
<protein>
    <submittedName>
        <fullName evidence="2">Uncharacterized protein</fullName>
    </submittedName>
</protein>
<evidence type="ECO:0000313" key="3">
    <source>
        <dbReference type="Proteomes" id="UP001153076"/>
    </source>
</evidence>
<gene>
    <name evidence="2" type="ORF">Cgig2_006240</name>
</gene>
<feature type="compositionally biased region" description="Polar residues" evidence="1">
    <location>
        <begin position="126"/>
        <end position="149"/>
    </location>
</feature>
<feature type="region of interest" description="Disordered" evidence="1">
    <location>
        <begin position="1"/>
        <end position="23"/>
    </location>
</feature>
<reference evidence="2" key="1">
    <citation type="submission" date="2022-04" db="EMBL/GenBank/DDBJ databases">
        <title>Carnegiea gigantea Genome sequencing and assembly v2.</title>
        <authorList>
            <person name="Copetti D."/>
            <person name="Sanderson M.J."/>
            <person name="Burquez A."/>
            <person name="Wojciechowski M.F."/>
        </authorList>
    </citation>
    <scope>NUCLEOTIDE SEQUENCE</scope>
    <source>
        <strain evidence="2">SGP5-SGP5p</strain>
        <tissue evidence="2">Aerial part</tissue>
    </source>
</reference>
<dbReference type="EMBL" id="JAKOGI010001906">
    <property type="protein sequence ID" value="KAJ8423661.1"/>
    <property type="molecule type" value="Genomic_DNA"/>
</dbReference>
<evidence type="ECO:0000256" key="1">
    <source>
        <dbReference type="SAM" id="MobiDB-lite"/>
    </source>
</evidence>
<dbReference type="AlphaFoldDB" id="A0A9Q1GQT9"/>